<dbReference type="Gene3D" id="3.40.50.300">
    <property type="entry name" value="P-loop containing nucleotide triphosphate hydrolases"/>
    <property type="match status" value="2"/>
</dbReference>
<dbReference type="AlphaFoldDB" id="A0A7C8QVS3"/>
<comment type="caution">
    <text evidence="10">The sequence shown here is derived from an EMBL/GenBank/DDBJ whole genome shotgun (WGS) entry which is preliminary data.</text>
</comment>
<evidence type="ECO:0000256" key="6">
    <source>
        <dbReference type="ARBA" id="ARBA00034617"/>
    </source>
</evidence>
<feature type="domain" description="F-box" evidence="9">
    <location>
        <begin position="1"/>
        <end position="49"/>
    </location>
</feature>
<evidence type="ECO:0000256" key="4">
    <source>
        <dbReference type="ARBA" id="ARBA00022840"/>
    </source>
</evidence>
<accession>A0A7C8QVS3</accession>
<dbReference type="Pfam" id="PF13361">
    <property type="entry name" value="UvrD_C"/>
    <property type="match status" value="1"/>
</dbReference>
<evidence type="ECO:0000313" key="10">
    <source>
        <dbReference type="EMBL" id="KAF3226467.1"/>
    </source>
</evidence>
<keyword evidence="4" id="KW-0067">ATP-binding</keyword>
<evidence type="ECO:0000256" key="1">
    <source>
        <dbReference type="ARBA" id="ARBA00022741"/>
    </source>
</evidence>
<dbReference type="GO" id="GO:0003677">
    <property type="term" value="F:DNA binding"/>
    <property type="evidence" value="ECO:0007669"/>
    <property type="project" value="InterPro"/>
</dbReference>
<dbReference type="GO" id="GO:0016787">
    <property type="term" value="F:hydrolase activity"/>
    <property type="evidence" value="ECO:0007669"/>
    <property type="project" value="UniProtKB-KW"/>
</dbReference>
<evidence type="ECO:0000259" key="9">
    <source>
        <dbReference type="PROSITE" id="PS50181"/>
    </source>
</evidence>
<evidence type="ECO:0000256" key="7">
    <source>
        <dbReference type="ARBA" id="ARBA00034808"/>
    </source>
</evidence>
<dbReference type="InterPro" id="IPR014016">
    <property type="entry name" value="UvrD-like_ATP-bd"/>
</dbReference>
<reference evidence="10 11" key="1">
    <citation type="submission" date="2019-06" db="EMBL/GenBank/DDBJ databases">
        <authorList>
            <person name="Palmer J.M."/>
        </authorList>
    </citation>
    <scope>NUCLEOTIDE SEQUENCE [LARGE SCALE GENOMIC DNA]</scope>
    <source>
        <strain evidence="10 11">TWF191</strain>
    </source>
</reference>
<protein>
    <recommendedName>
        <fullName evidence="7">DNA 3'-5' helicase</fullName>
        <ecNumber evidence="7">5.6.2.4</ecNumber>
    </recommendedName>
</protein>
<dbReference type="InterPro" id="IPR014017">
    <property type="entry name" value="DNA_helicase_UvrD-like_C"/>
</dbReference>
<dbReference type="PROSITE" id="PS50181">
    <property type="entry name" value="FBOX"/>
    <property type="match status" value="1"/>
</dbReference>
<dbReference type="GO" id="GO:0005524">
    <property type="term" value="F:ATP binding"/>
    <property type="evidence" value="ECO:0007669"/>
    <property type="project" value="UniProtKB-KW"/>
</dbReference>
<keyword evidence="1" id="KW-0547">Nucleotide-binding</keyword>
<dbReference type="InterPro" id="IPR027417">
    <property type="entry name" value="P-loop_NTPase"/>
</dbReference>
<evidence type="ECO:0000313" key="11">
    <source>
        <dbReference type="Proteomes" id="UP000483672"/>
    </source>
</evidence>
<dbReference type="InterPro" id="IPR000212">
    <property type="entry name" value="DNA_helicase_UvrD/REP"/>
</dbReference>
<dbReference type="InterPro" id="IPR001810">
    <property type="entry name" value="F-box_dom"/>
</dbReference>
<organism evidence="10 11">
    <name type="scientific">Orbilia oligospora</name>
    <name type="common">Nematode-trapping fungus</name>
    <name type="synonym">Arthrobotrys oligospora</name>
    <dbReference type="NCBI Taxonomy" id="2813651"/>
    <lineage>
        <taxon>Eukaryota</taxon>
        <taxon>Fungi</taxon>
        <taxon>Dikarya</taxon>
        <taxon>Ascomycota</taxon>
        <taxon>Pezizomycotina</taxon>
        <taxon>Orbiliomycetes</taxon>
        <taxon>Orbiliales</taxon>
        <taxon>Orbiliaceae</taxon>
        <taxon>Orbilia</taxon>
    </lineage>
</organism>
<dbReference type="Proteomes" id="UP000483672">
    <property type="component" value="Unassembled WGS sequence"/>
</dbReference>
<proteinExistence type="predicted"/>
<dbReference type="Pfam" id="PF00580">
    <property type="entry name" value="UvrD-helicase"/>
    <property type="match status" value="1"/>
</dbReference>
<dbReference type="PANTHER" id="PTHR11070:SF30">
    <property type="entry name" value="F-BOX DNA HELICASE 1"/>
    <property type="match status" value="1"/>
</dbReference>
<evidence type="ECO:0000256" key="8">
    <source>
        <dbReference type="ARBA" id="ARBA00048988"/>
    </source>
</evidence>
<comment type="catalytic activity">
    <reaction evidence="6">
        <text>Couples ATP hydrolysis with the unwinding of duplex DNA by translocating in the 3'-5' direction.</text>
        <dbReference type="EC" id="5.6.2.4"/>
    </reaction>
</comment>
<evidence type="ECO:0000256" key="2">
    <source>
        <dbReference type="ARBA" id="ARBA00022801"/>
    </source>
</evidence>
<dbReference type="GO" id="GO:0043138">
    <property type="term" value="F:3'-5' DNA helicase activity"/>
    <property type="evidence" value="ECO:0007669"/>
    <property type="project" value="UniProtKB-EC"/>
</dbReference>
<dbReference type="GO" id="GO:0031297">
    <property type="term" value="P:replication fork processing"/>
    <property type="evidence" value="ECO:0007669"/>
    <property type="project" value="TreeGrafter"/>
</dbReference>
<dbReference type="PANTHER" id="PTHR11070">
    <property type="entry name" value="UVRD / RECB / PCRA DNA HELICASE FAMILY MEMBER"/>
    <property type="match status" value="1"/>
</dbReference>
<dbReference type="EC" id="5.6.2.4" evidence="7"/>
<evidence type="ECO:0000256" key="5">
    <source>
        <dbReference type="ARBA" id="ARBA00023235"/>
    </source>
</evidence>
<gene>
    <name evidence="10" type="ORF">TWF191_004729</name>
</gene>
<keyword evidence="3" id="KW-0347">Helicase</keyword>
<evidence type="ECO:0000256" key="3">
    <source>
        <dbReference type="ARBA" id="ARBA00022806"/>
    </source>
</evidence>
<dbReference type="GO" id="GO:0000724">
    <property type="term" value="P:double-strand break repair via homologous recombination"/>
    <property type="evidence" value="ECO:0007669"/>
    <property type="project" value="TreeGrafter"/>
</dbReference>
<dbReference type="EMBL" id="WIPF01000023">
    <property type="protein sequence ID" value="KAF3226467.1"/>
    <property type="molecule type" value="Genomic_DNA"/>
</dbReference>
<name>A0A7C8QVS3_ORBOL</name>
<dbReference type="GO" id="GO:0005634">
    <property type="term" value="C:nucleus"/>
    <property type="evidence" value="ECO:0007669"/>
    <property type="project" value="TreeGrafter"/>
</dbReference>
<comment type="catalytic activity">
    <reaction evidence="8">
        <text>ATP + H2O = ADP + phosphate + H(+)</text>
        <dbReference type="Rhea" id="RHEA:13065"/>
        <dbReference type="ChEBI" id="CHEBI:15377"/>
        <dbReference type="ChEBI" id="CHEBI:15378"/>
        <dbReference type="ChEBI" id="CHEBI:30616"/>
        <dbReference type="ChEBI" id="CHEBI:43474"/>
        <dbReference type="ChEBI" id="CHEBI:456216"/>
        <dbReference type="EC" id="5.6.2.4"/>
    </reaction>
</comment>
<keyword evidence="5" id="KW-0413">Isomerase</keyword>
<sequence length="977" mass="109772">MTTLMALPIEALLHIIGYLSNCDVTAVTRALPYTSPLVSRKSFRRWQRLVEDFTHQLHDTFDSIENDRRQKKDISGSVNATALKAEPSEAAAFEDVYLPKILAEMGIILQDRQLIQLDDIFLSLRELGNGAGTAFSPLVDCPDPEESSRILRSTLNNILPIELVKSLLPSTISRNIDSIPFATFDLILLTGYLLFAELQPKDIISLRPRYSIQGYISEQALAEYLSYILLFLKIFGLIQACAQDIVRSTKNGTTDRVQWKFTNGSPLSGQALQILERRIESWFADFYEVQTYSVPGSQKLPLTREQQMFVDSDIRKGENRAEQVDCKTLHSVAFNALSFVNPAVDLQVKGKTVGEPQASSRRGKFARIQSAPTENEFLRNWDIDAIVEALGLTLETVAPVFTTKYDWRDGSSNWSFNNGKPTVGTADNHRNPESLARVITSGIDRFCNSRDPKPTIAHLSLGQCRTRLCNPELATTWLKFLWKTIVSGKSPLMTHDCYLKMFSLTTNLDADQATFGKYDIVMFDEAQDANPCMENIIQRQRDAAGIIIIGDPYQMIYGFRGAKNECFDDERLPPTRTFHLTKSFRFGKEIADVANLILGSVGETKLQYCKNPNKTICLRTSAANASTTIIPLLRAGYFLYKGKPQKHHRLRGVASFEEAKAYVQREENSESPDSDEVDIPALALVVGMEEFYRAENSIDETPFLEMLELSAQRIVNTENLADIILTNAHQSKGLEWDDVIIAEDFVHGLEGLPSQIKSTEATNLLYVACTRARNRLQLSQRLAAFLVRRLGTFRFFVSPNDSSKCNCCRGKHPFNTFLSDHLTAGDAFNGIDTSNYLSSTPSPCIGYEAIFPRRDPSALNGWIDRNSQPLNPAEIPKFAEGIKGRIGFGKHMYHGDYHIFWAGRFYPDMSSELPRSEAQTLELAYHPKMRMGLQAPLNIGSVNESLVSWSDFVFGKARDSGAEYDDDDVDDFIKSFV</sequence>
<dbReference type="SUPFAM" id="SSF52540">
    <property type="entry name" value="P-loop containing nucleoside triphosphate hydrolases"/>
    <property type="match status" value="1"/>
</dbReference>
<keyword evidence="2" id="KW-0378">Hydrolase</keyword>